<name>A0A8J4EG83_9ACTN</name>
<dbReference type="Proteomes" id="UP000635606">
    <property type="component" value="Unassembled WGS sequence"/>
</dbReference>
<feature type="compositionally biased region" description="Low complexity" evidence="1">
    <location>
        <begin position="48"/>
        <end position="68"/>
    </location>
</feature>
<evidence type="ECO:0000313" key="3">
    <source>
        <dbReference type="Proteomes" id="UP000635606"/>
    </source>
</evidence>
<keyword evidence="3" id="KW-1185">Reference proteome</keyword>
<dbReference type="AlphaFoldDB" id="A0A8J4EG83"/>
<sequence>MFRARGPTKPTDGPRRGPGGRGAAALARVTVRTVVISGTRDQRFGDVPARAAAAPTAPTAPSETLAPGRAARGRAVVDACVDLALVAASICVNVAF</sequence>
<organism evidence="2 3">
    <name type="scientific">Virgisporangium ochraceum</name>
    <dbReference type="NCBI Taxonomy" id="65505"/>
    <lineage>
        <taxon>Bacteria</taxon>
        <taxon>Bacillati</taxon>
        <taxon>Actinomycetota</taxon>
        <taxon>Actinomycetes</taxon>
        <taxon>Micromonosporales</taxon>
        <taxon>Micromonosporaceae</taxon>
        <taxon>Virgisporangium</taxon>
    </lineage>
</organism>
<dbReference type="EMBL" id="BOPH01000116">
    <property type="protein sequence ID" value="GIJ73481.1"/>
    <property type="molecule type" value="Genomic_DNA"/>
</dbReference>
<proteinExistence type="predicted"/>
<feature type="compositionally biased region" description="Low complexity" evidence="1">
    <location>
        <begin position="1"/>
        <end position="11"/>
    </location>
</feature>
<gene>
    <name evidence="2" type="ORF">Voc01_083980</name>
</gene>
<comment type="caution">
    <text evidence="2">The sequence shown here is derived from an EMBL/GenBank/DDBJ whole genome shotgun (WGS) entry which is preliminary data.</text>
</comment>
<evidence type="ECO:0000313" key="2">
    <source>
        <dbReference type="EMBL" id="GIJ73481.1"/>
    </source>
</evidence>
<reference evidence="2" key="1">
    <citation type="submission" date="2021-01" db="EMBL/GenBank/DDBJ databases">
        <title>Whole genome shotgun sequence of Virgisporangium ochraceum NBRC 16418.</title>
        <authorList>
            <person name="Komaki H."/>
            <person name="Tamura T."/>
        </authorList>
    </citation>
    <scope>NUCLEOTIDE SEQUENCE</scope>
    <source>
        <strain evidence="2">NBRC 16418</strain>
    </source>
</reference>
<evidence type="ECO:0000256" key="1">
    <source>
        <dbReference type="SAM" id="MobiDB-lite"/>
    </source>
</evidence>
<feature type="region of interest" description="Disordered" evidence="1">
    <location>
        <begin position="45"/>
        <end position="68"/>
    </location>
</feature>
<feature type="region of interest" description="Disordered" evidence="1">
    <location>
        <begin position="1"/>
        <end position="23"/>
    </location>
</feature>
<protein>
    <submittedName>
        <fullName evidence="2">Uncharacterized protein</fullName>
    </submittedName>
</protein>
<accession>A0A8J4EG83</accession>